<proteinExistence type="predicted"/>
<dbReference type="EMBL" id="MU150563">
    <property type="protein sequence ID" value="KAF9455684.1"/>
    <property type="molecule type" value="Genomic_DNA"/>
</dbReference>
<dbReference type="AlphaFoldDB" id="A0A9P5XS11"/>
<organism evidence="1 2">
    <name type="scientific">Collybia nuda</name>
    <dbReference type="NCBI Taxonomy" id="64659"/>
    <lineage>
        <taxon>Eukaryota</taxon>
        <taxon>Fungi</taxon>
        <taxon>Dikarya</taxon>
        <taxon>Basidiomycota</taxon>
        <taxon>Agaricomycotina</taxon>
        <taxon>Agaricomycetes</taxon>
        <taxon>Agaricomycetidae</taxon>
        <taxon>Agaricales</taxon>
        <taxon>Tricholomatineae</taxon>
        <taxon>Clitocybaceae</taxon>
        <taxon>Collybia</taxon>
    </lineage>
</organism>
<gene>
    <name evidence="1" type="ORF">BDZ94DRAFT_1118838</name>
</gene>
<accession>A0A9P5XS11</accession>
<name>A0A9P5XS11_9AGAR</name>
<keyword evidence="2" id="KW-1185">Reference proteome</keyword>
<feature type="non-terminal residue" evidence="1">
    <location>
        <position position="100"/>
    </location>
</feature>
<reference evidence="1" key="1">
    <citation type="submission" date="2020-11" db="EMBL/GenBank/DDBJ databases">
        <authorList>
            <consortium name="DOE Joint Genome Institute"/>
            <person name="Ahrendt S."/>
            <person name="Riley R."/>
            <person name="Andreopoulos W."/>
            <person name="Labutti K."/>
            <person name="Pangilinan J."/>
            <person name="Ruiz-Duenas F.J."/>
            <person name="Barrasa J.M."/>
            <person name="Sanchez-Garcia M."/>
            <person name="Camarero S."/>
            <person name="Miyauchi S."/>
            <person name="Serrano A."/>
            <person name="Linde D."/>
            <person name="Babiker R."/>
            <person name="Drula E."/>
            <person name="Ayuso-Fernandez I."/>
            <person name="Pacheco R."/>
            <person name="Padilla G."/>
            <person name="Ferreira P."/>
            <person name="Barriuso J."/>
            <person name="Kellner H."/>
            <person name="Castanera R."/>
            <person name="Alfaro M."/>
            <person name="Ramirez L."/>
            <person name="Pisabarro A.G."/>
            <person name="Kuo A."/>
            <person name="Tritt A."/>
            <person name="Lipzen A."/>
            <person name="He G."/>
            <person name="Yan M."/>
            <person name="Ng V."/>
            <person name="Cullen D."/>
            <person name="Martin F."/>
            <person name="Rosso M.-N."/>
            <person name="Henrissat B."/>
            <person name="Hibbett D."/>
            <person name="Martinez A.T."/>
            <person name="Grigoriev I.V."/>
        </authorList>
    </citation>
    <scope>NUCLEOTIDE SEQUENCE</scope>
    <source>
        <strain evidence="1">CBS 247.69</strain>
    </source>
</reference>
<dbReference type="OrthoDB" id="3259294at2759"/>
<evidence type="ECO:0000313" key="2">
    <source>
        <dbReference type="Proteomes" id="UP000807353"/>
    </source>
</evidence>
<sequence length="100" mass="11989">MEIGSPMASLYLLGNPDHYTSHTFKIFWWKSYVSKVKEYWEDSEMDDDNMMDDVILSRYKEDYIGTSTVDDYVLRPHELEHISLYQWIKCCSKVKFSQTQ</sequence>
<protein>
    <submittedName>
        <fullName evidence="1">Uncharacterized protein</fullName>
    </submittedName>
</protein>
<comment type="caution">
    <text evidence="1">The sequence shown here is derived from an EMBL/GenBank/DDBJ whole genome shotgun (WGS) entry which is preliminary data.</text>
</comment>
<dbReference type="Proteomes" id="UP000807353">
    <property type="component" value="Unassembled WGS sequence"/>
</dbReference>
<evidence type="ECO:0000313" key="1">
    <source>
        <dbReference type="EMBL" id="KAF9455684.1"/>
    </source>
</evidence>